<dbReference type="PANTHER" id="PTHR33375:SF1">
    <property type="entry name" value="CHROMOSOME-PARTITIONING PROTEIN PARB-RELATED"/>
    <property type="match status" value="1"/>
</dbReference>
<accession>A1ZLG7</accession>
<name>A1ZLG7_MICM2</name>
<protein>
    <recommendedName>
        <fullName evidence="2">ParB-like N-terminal domain-containing protein</fullName>
    </recommendedName>
</protein>
<sequence>METAESTPNTSPESEKHLKIKKSQVVMVPVERIDVHPDNRPLGINEEKIAQLQILIQHDGFDSSHPLVVRLQDERYQLVEGEHRFRAAKALGYEELPCVIRVMDNTEALIQLITGNIQSDNKPLEIGLNALKVIQAANEQGLSVTNYAQRLGMSETSIRRYMHASEAFQFIQSQLPAGAYILEEVYKLEEIQRCAQTDWIWLHDLITEKELSKAQVIEISQAIRDIKTDNPAIYQFFDFTAIRQKIAREIIQGQKTAHRVYNDLLETFETSYENLDESIESYEYNVLHDEIEQETVNLREWFIENLKSVSPLIKSAILEVYKDALQLKRSSSKEEAERDAAYFRDKKNQKEREEQERIEREMRQVLPGEWWQLGEHLLYCGNGQDLVFRERLPEKSAWAYANFIKNNPEHQDNDSTTPHLAWQQYDWLVQRAQVVTTIVPTEAIARFLRATQMPYKWSLSAKISENEGHWNSWLYSAVFSAAKSIRQATDLVEIRNAPNMSGDLPKDLLKYFIEAFSTTHDPIIDLEAGDGTLLLLAEKNNRVCYAAEVNQEACKRLLDDWEQTSGGKARKIDDAAATLPEITE</sequence>
<dbReference type="PANTHER" id="PTHR33375">
    <property type="entry name" value="CHROMOSOME-PARTITIONING PROTEIN PARB-RELATED"/>
    <property type="match status" value="1"/>
</dbReference>
<dbReference type="AlphaFoldDB" id="A1ZLG7"/>
<feature type="coiled-coil region" evidence="1">
    <location>
        <begin position="333"/>
        <end position="364"/>
    </location>
</feature>
<dbReference type="InterPro" id="IPR003115">
    <property type="entry name" value="ParB_N"/>
</dbReference>
<keyword evidence="1" id="KW-0175">Coiled coil</keyword>
<dbReference type="InterPro" id="IPR050336">
    <property type="entry name" value="Chromosome_partition/occlusion"/>
</dbReference>
<dbReference type="eggNOG" id="COG1475">
    <property type="taxonomic scope" value="Bacteria"/>
</dbReference>
<dbReference type="GO" id="GO:0005694">
    <property type="term" value="C:chromosome"/>
    <property type="evidence" value="ECO:0007669"/>
    <property type="project" value="TreeGrafter"/>
</dbReference>
<dbReference type="RefSeq" id="WP_002697454.1">
    <property type="nucleotide sequence ID" value="NZ_AAWS01000014.1"/>
</dbReference>
<organism evidence="3 4">
    <name type="scientific">Microscilla marina ATCC 23134</name>
    <dbReference type="NCBI Taxonomy" id="313606"/>
    <lineage>
        <taxon>Bacteria</taxon>
        <taxon>Pseudomonadati</taxon>
        <taxon>Bacteroidota</taxon>
        <taxon>Cytophagia</taxon>
        <taxon>Cytophagales</taxon>
        <taxon>Microscillaceae</taxon>
        <taxon>Microscilla</taxon>
    </lineage>
</organism>
<dbReference type="SUPFAM" id="SSF110849">
    <property type="entry name" value="ParB/Sulfiredoxin"/>
    <property type="match status" value="1"/>
</dbReference>
<dbReference type="InterPro" id="IPR036086">
    <property type="entry name" value="ParB/Sulfiredoxin_sf"/>
</dbReference>
<dbReference type="OrthoDB" id="9802051at2"/>
<dbReference type="Gene3D" id="3.40.50.150">
    <property type="entry name" value="Vaccinia Virus protein VP39"/>
    <property type="match status" value="1"/>
</dbReference>
<dbReference type="Gene3D" id="3.90.1530.10">
    <property type="entry name" value="Conserved hypothetical protein from pyrococcus furiosus pfu- 392566-001, ParB domain"/>
    <property type="match status" value="1"/>
</dbReference>
<evidence type="ECO:0000313" key="3">
    <source>
        <dbReference type="EMBL" id="EAY28721.1"/>
    </source>
</evidence>
<gene>
    <name evidence="3" type="ORF">M23134_07819</name>
</gene>
<keyword evidence="4" id="KW-1185">Reference proteome</keyword>
<evidence type="ECO:0000313" key="4">
    <source>
        <dbReference type="Proteomes" id="UP000004095"/>
    </source>
</evidence>
<dbReference type="InterPro" id="IPR029063">
    <property type="entry name" value="SAM-dependent_MTases_sf"/>
</dbReference>
<dbReference type="Pfam" id="PF02195">
    <property type="entry name" value="ParB_N"/>
    <property type="match status" value="1"/>
</dbReference>
<dbReference type="Proteomes" id="UP000004095">
    <property type="component" value="Unassembled WGS sequence"/>
</dbReference>
<dbReference type="GO" id="GO:0007059">
    <property type="term" value="P:chromosome segregation"/>
    <property type="evidence" value="ECO:0007669"/>
    <property type="project" value="TreeGrafter"/>
</dbReference>
<evidence type="ECO:0000259" key="2">
    <source>
        <dbReference type="SMART" id="SM00470"/>
    </source>
</evidence>
<dbReference type="EMBL" id="AAWS01000014">
    <property type="protein sequence ID" value="EAY28721.1"/>
    <property type="molecule type" value="Genomic_DNA"/>
</dbReference>
<dbReference type="SUPFAM" id="SSF53335">
    <property type="entry name" value="S-adenosyl-L-methionine-dependent methyltransferases"/>
    <property type="match status" value="1"/>
</dbReference>
<proteinExistence type="predicted"/>
<evidence type="ECO:0000256" key="1">
    <source>
        <dbReference type="SAM" id="Coils"/>
    </source>
</evidence>
<reference evidence="3 4" key="1">
    <citation type="submission" date="2007-01" db="EMBL/GenBank/DDBJ databases">
        <authorList>
            <person name="Haygood M."/>
            <person name="Podell S."/>
            <person name="Anderson C."/>
            <person name="Hopkinson B."/>
            <person name="Roe K."/>
            <person name="Barbeau K."/>
            <person name="Gaasterland T."/>
            <person name="Ferriera S."/>
            <person name="Johnson J."/>
            <person name="Kravitz S."/>
            <person name="Beeson K."/>
            <person name="Sutton G."/>
            <person name="Rogers Y.-H."/>
            <person name="Friedman R."/>
            <person name="Frazier M."/>
            <person name="Venter J.C."/>
        </authorList>
    </citation>
    <scope>NUCLEOTIDE SEQUENCE [LARGE SCALE GENOMIC DNA]</scope>
    <source>
        <strain evidence="3 4">ATCC 23134</strain>
    </source>
</reference>
<feature type="domain" description="ParB-like N-terminal" evidence="2">
    <location>
        <begin position="26"/>
        <end position="117"/>
    </location>
</feature>
<comment type="caution">
    <text evidence="3">The sequence shown here is derived from an EMBL/GenBank/DDBJ whole genome shotgun (WGS) entry which is preliminary data.</text>
</comment>
<dbReference type="SMART" id="SM00470">
    <property type="entry name" value="ParB"/>
    <property type="match status" value="1"/>
</dbReference>